<reference evidence="7 8" key="1">
    <citation type="submission" date="2016-10" db="EMBL/GenBank/DDBJ databases">
        <authorList>
            <person name="de Groot N.N."/>
        </authorList>
    </citation>
    <scope>NUCLEOTIDE SEQUENCE [LARGE SCALE GENOMIC DNA]</scope>
    <source>
        <strain evidence="7 8">DSM 26880</strain>
    </source>
</reference>
<evidence type="ECO:0000256" key="4">
    <source>
        <dbReference type="ARBA" id="ARBA00024746"/>
    </source>
</evidence>
<dbReference type="NCBIfam" id="NF009453">
    <property type="entry name" value="PRK12813.1"/>
    <property type="match status" value="1"/>
</dbReference>
<evidence type="ECO:0000259" key="6">
    <source>
        <dbReference type="Pfam" id="PF13860"/>
    </source>
</evidence>
<sequence length="223" mass="23574">MTQISQVQPAATATTAKTTAASGASALSSDFETFLKMLTVQVQNQDPMNPVDSNDYATQLATFSSVEQQVLTNDLLGAIGTQLGIGSLQQVGAWIGMEALVRAPVRFDGTPVTVRPEAHPEADEATLLVRDPSGSVIERIQLEPGQSSLTWNGLDASGVPLPRGNYRFEVESSVDGIVIDSQVAQVFSRIEEVRNDGGNVLVRLSDGTEIVSTMVEGLRSGGA</sequence>
<accession>A0A1H3EWX8</accession>
<evidence type="ECO:0000313" key="8">
    <source>
        <dbReference type="Proteomes" id="UP000199286"/>
    </source>
</evidence>
<keyword evidence="7" id="KW-0282">Flagellum</keyword>
<organism evidence="7 8">
    <name type="scientific">Citreimonas salinaria</name>
    <dbReference type="NCBI Taxonomy" id="321339"/>
    <lineage>
        <taxon>Bacteria</taxon>
        <taxon>Pseudomonadati</taxon>
        <taxon>Pseudomonadota</taxon>
        <taxon>Alphaproteobacteria</taxon>
        <taxon>Rhodobacterales</taxon>
        <taxon>Roseobacteraceae</taxon>
        <taxon>Citreimonas</taxon>
    </lineage>
</organism>
<keyword evidence="8" id="KW-1185">Reference proteome</keyword>
<evidence type="ECO:0000256" key="3">
    <source>
        <dbReference type="ARBA" id="ARBA00022795"/>
    </source>
</evidence>
<keyword evidence="7" id="KW-0966">Cell projection</keyword>
<dbReference type="RefSeq" id="WP_089877377.1">
    <property type="nucleotide sequence ID" value="NZ_FNPF01000001.1"/>
</dbReference>
<dbReference type="Proteomes" id="UP000199286">
    <property type="component" value="Unassembled WGS sequence"/>
</dbReference>
<keyword evidence="7" id="KW-0969">Cilium</keyword>
<dbReference type="GO" id="GO:0044781">
    <property type="term" value="P:bacterial-type flagellum organization"/>
    <property type="evidence" value="ECO:0007669"/>
    <property type="project" value="UniProtKB-UniRule"/>
</dbReference>
<comment type="function">
    <text evidence="4 5">Required for flagellar hook formation. May act as a scaffolding protein.</text>
</comment>
<dbReference type="InterPro" id="IPR005648">
    <property type="entry name" value="FlgD"/>
</dbReference>
<dbReference type="EMBL" id="FNPF01000001">
    <property type="protein sequence ID" value="SDX82588.1"/>
    <property type="molecule type" value="Genomic_DNA"/>
</dbReference>
<feature type="domain" description="FlgD/Vpr Ig-like" evidence="6">
    <location>
        <begin position="107"/>
        <end position="173"/>
    </location>
</feature>
<name>A0A1H3EWX8_9RHOB</name>
<comment type="similarity">
    <text evidence="1 5">Belongs to the FlgD family.</text>
</comment>
<dbReference type="AlphaFoldDB" id="A0A1H3EWX8"/>
<dbReference type="Pfam" id="PF13860">
    <property type="entry name" value="FlgD_ig"/>
    <property type="match status" value="1"/>
</dbReference>
<dbReference type="Gene3D" id="2.60.40.4070">
    <property type="match status" value="1"/>
</dbReference>
<evidence type="ECO:0000256" key="2">
    <source>
        <dbReference type="ARBA" id="ARBA00016013"/>
    </source>
</evidence>
<keyword evidence="3 5" id="KW-1005">Bacterial flagellum biogenesis</keyword>
<gene>
    <name evidence="7" type="ORF">SAMN05444340_10113</name>
</gene>
<dbReference type="InterPro" id="IPR025965">
    <property type="entry name" value="FlgD/Vpr_Ig-like"/>
</dbReference>
<dbReference type="Pfam" id="PF03963">
    <property type="entry name" value="FlgD"/>
    <property type="match status" value="1"/>
</dbReference>
<dbReference type="OrthoDB" id="9785233at2"/>
<evidence type="ECO:0000256" key="5">
    <source>
        <dbReference type="RuleBase" id="RU362076"/>
    </source>
</evidence>
<dbReference type="STRING" id="321339.SAMN05444340_10113"/>
<protein>
    <recommendedName>
        <fullName evidence="2 5">Basal-body rod modification protein FlgD</fullName>
    </recommendedName>
</protein>
<evidence type="ECO:0000313" key="7">
    <source>
        <dbReference type="EMBL" id="SDX82588.1"/>
    </source>
</evidence>
<evidence type="ECO:0000256" key="1">
    <source>
        <dbReference type="ARBA" id="ARBA00010577"/>
    </source>
</evidence>
<proteinExistence type="inferred from homology"/>